<dbReference type="EMBL" id="BMJD01000010">
    <property type="protein sequence ID" value="GGB39984.1"/>
    <property type="molecule type" value="Genomic_DNA"/>
</dbReference>
<keyword evidence="1" id="KW-1133">Transmembrane helix</keyword>
<dbReference type="AlphaFoldDB" id="A0A9W5TXU0"/>
<keyword evidence="1" id="KW-0472">Membrane</keyword>
<dbReference type="Pfam" id="PF26135">
    <property type="entry name" value="YuzI"/>
    <property type="match status" value="1"/>
</dbReference>
<proteinExistence type="predicted"/>
<dbReference type="RefSeq" id="WP_088049745.1">
    <property type="nucleotide sequence ID" value="NZ_BMJD01000010.1"/>
</dbReference>
<reference evidence="2" key="2">
    <citation type="submission" date="2020-09" db="EMBL/GenBank/DDBJ databases">
        <authorList>
            <person name="Sun Q."/>
            <person name="Zhou Y."/>
        </authorList>
    </citation>
    <scope>NUCLEOTIDE SEQUENCE</scope>
    <source>
        <strain evidence="2">CGMCC 1.15454</strain>
    </source>
</reference>
<gene>
    <name evidence="2" type="ORF">GCM10011409_16890</name>
</gene>
<dbReference type="Proteomes" id="UP000621492">
    <property type="component" value="Unassembled WGS sequence"/>
</dbReference>
<organism evidence="2 3">
    <name type="scientific">Lentibacillus populi</name>
    <dbReference type="NCBI Taxonomy" id="1827502"/>
    <lineage>
        <taxon>Bacteria</taxon>
        <taxon>Bacillati</taxon>
        <taxon>Bacillota</taxon>
        <taxon>Bacilli</taxon>
        <taxon>Bacillales</taxon>
        <taxon>Bacillaceae</taxon>
        <taxon>Lentibacillus</taxon>
    </lineage>
</organism>
<keyword evidence="1" id="KW-0812">Transmembrane</keyword>
<evidence type="ECO:0000313" key="3">
    <source>
        <dbReference type="Proteomes" id="UP000621492"/>
    </source>
</evidence>
<reference evidence="2" key="1">
    <citation type="journal article" date="2014" name="Int. J. Syst. Evol. Microbiol.">
        <title>Complete genome sequence of Corynebacterium casei LMG S-19264T (=DSM 44701T), isolated from a smear-ripened cheese.</title>
        <authorList>
            <consortium name="US DOE Joint Genome Institute (JGI-PGF)"/>
            <person name="Walter F."/>
            <person name="Albersmeier A."/>
            <person name="Kalinowski J."/>
            <person name="Ruckert C."/>
        </authorList>
    </citation>
    <scope>NUCLEOTIDE SEQUENCE</scope>
    <source>
        <strain evidence="2">CGMCC 1.15454</strain>
    </source>
</reference>
<comment type="caution">
    <text evidence="2">The sequence shown here is derived from an EMBL/GenBank/DDBJ whole genome shotgun (WGS) entry which is preliminary data.</text>
</comment>
<accession>A0A9W5TXU0</accession>
<evidence type="ECO:0000313" key="2">
    <source>
        <dbReference type="EMBL" id="GGB39984.1"/>
    </source>
</evidence>
<sequence length="68" mass="7721">MFYLFLFLLGFGLAVSGGVTIVAYSNFLPAGLGWIDYFIFLKGRPECYFLPIGFILMAIAIYRYPNTH</sequence>
<keyword evidence="3" id="KW-1185">Reference proteome</keyword>
<evidence type="ECO:0000256" key="1">
    <source>
        <dbReference type="SAM" id="Phobius"/>
    </source>
</evidence>
<dbReference type="InterPro" id="IPR058887">
    <property type="entry name" value="YuzI-like"/>
</dbReference>
<protein>
    <submittedName>
        <fullName evidence="2">Uncharacterized protein</fullName>
    </submittedName>
</protein>
<feature type="transmembrane region" description="Helical" evidence="1">
    <location>
        <begin position="47"/>
        <end position="64"/>
    </location>
</feature>
<name>A0A9W5TXU0_9BACI</name>